<dbReference type="PROSITE" id="PS50893">
    <property type="entry name" value="ABC_TRANSPORTER_2"/>
    <property type="match status" value="1"/>
</dbReference>
<evidence type="ECO:0000256" key="1">
    <source>
        <dbReference type="ARBA" id="ARBA00022448"/>
    </source>
</evidence>
<dbReference type="GO" id="GO:0005524">
    <property type="term" value="F:ATP binding"/>
    <property type="evidence" value="ECO:0007669"/>
    <property type="project" value="UniProtKB-KW"/>
</dbReference>
<dbReference type="EMBL" id="SRYR01000001">
    <property type="protein sequence ID" value="TGY44087.1"/>
    <property type="molecule type" value="Genomic_DNA"/>
</dbReference>
<dbReference type="SMART" id="SM00382">
    <property type="entry name" value="AAA"/>
    <property type="match status" value="1"/>
</dbReference>
<feature type="domain" description="ABC transporter" evidence="4">
    <location>
        <begin position="4"/>
        <end position="235"/>
    </location>
</feature>
<reference evidence="5 6" key="1">
    <citation type="submission" date="2019-04" db="EMBL/GenBank/DDBJ databases">
        <title>Microbes associate with the intestines of laboratory mice.</title>
        <authorList>
            <person name="Navarre W."/>
            <person name="Wong E."/>
            <person name="Huang K."/>
            <person name="Tropini C."/>
            <person name="Ng K."/>
            <person name="Yu B."/>
        </authorList>
    </citation>
    <scope>NUCLEOTIDE SEQUENCE [LARGE SCALE GENOMIC DNA]</scope>
    <source>
        <strain evidence="5 6">NM50_B9-20</strain>
    </source>
</reference>
<dbReference type="InterPro" id="IPR003439">
    <property type="entry name" value="ABC_transporter-like_ATP-bd"/>
</dbReference>
<dbReference type="GO" id="GO:0016887">
    <property type="term" value="F:ATP hydrolysis activity"/>
    <property type="evidence" value="ECO:0007669"/>
    <property type="project" value="InterPro"/>
</dbReference>
<gene>
    <name evidence="5" type="ORF">E5347_04525</name>
</gene>
<comment type="caution">
    <text evidence="5">The sequence shown here is derived from an EMBL/GenBank/DDBJ whole genome shotgun (WGS) entry which is preliminary data.</text>
</comment>
<dbReference type="PANTHER" id="PTHR43582:SF2">
    <property type="entry name" value="LINEARMYCIN RESISTANCE ATP-BINDING PROTEIN LNRL"/>
    <property type="match status" value="1"/>
</dbReference>
<dbReference type="AlphaFoldDB" id="A0A4S2DNW1"/>
<dbReference type="PROSITE" id="PS00211">
    <property type="entry name" value="ABC_TRANSPORTER_1"/>
    <property type="match status" value="1"/>
</dbReference>
<evidence type="ECO:0000256" key="3">
    <source>
        <dbReference type="ARBA" id="ARBA00022840"/>
    </source>
</evidence>
<dbReference type="Gene3D" id="3.40.50.300">
    <property type="entry name" value="P-loop containing nucleotide triphosphate hydrolases"/>
    <property type="match status" value="1"/>
</dbReference>
<dbReference type="InterPro" id="IPR027417">
    <property type="entry name" value="P-loop_NTPase"/>
</dbReference>
<dbReference type="OrthoDB" id="9804819at2"/>
<protein>
    <submittedName>
        <fullName evidence="5">ABC transporter ATP-binding protein</fullName>
    </submittedName>
</protein>
<evidence type="ECO:0000259" key="4">
    <source>
        <dbReference type="PROSITE" id="PS50893"/>
    </source>
</evidence>
<keyword evidence="1" id="KW-0813">Transport</keyword>
<dbReference type="Pfam" id="PF00005">
    <property type="entry name" value="ABC_tran"/>
    <property type="match status" value="1"/>
</dbReference>
<evidence type="ECO:0000256" key="2">
    <source>
        <dbReference type="ARBA" id="ARBA00022741"/>
    </source>
</evidence>
<keyword evidence="3 5" id="KW-0067">ATP-binding</keyword>
<dbReference type="SUPFAM" id="SSF52540">
    <property type="entry name" value="P-loop containing nucleoside triphosphate hydrolases"/>
    <property type="match status" value="1"/>
</dbReference>
<dbReference type="RefSeq" id="WP_136005055.1">
    <property type="nucleotide sequence ID" value="NZ_SRYR01000001.1"/>
</dbReference>
<proteinExistence type="predicted"/>
<keyword evidence="6" id="KW-1185">Reference proteome</keyword>
<dbReference type="InterPro" id="IPR025302">
    <property type="entry name" value="DrrA1/2-like_C"/>
</dbReference>
<dbReference type="PANTHER" id="PTHR43582">
    <property type="entry name" value="LINEARMYCIN RESISTANCE ATP-BINDING PROTEIN LNRL"/>
    <property type="match status" value="1"/>
</dbReference>
<dbReference type="InterPro" id="IPR017871">
    <property type="entry name" value="ABC_transporter-like_CS"/>
</dbReference>
<dbReference type="InterPro" id="IPR003593">
    <property type="entry name" value="AAA+_ATPase"/>
</dbReference>
<organism evidence="5 6">
    <name type="scientific">Clostridium sartagoforme</name>
    <dbReference type="NCBI Taxonomy" id="84031"/>
    <lineage>
        <taxon>Bacteria</taxon>
        <taxon>Bacillati</taxon>
        <taxon>Bacillota</taxon>
        <taxon>Clostridia</taxon>
        <taxon>Eubacteriales</taxon>
        <taxon>Clostridiaceae</taxon>
        <taxon>Clostridium</taxon>
    </lineage>
</organism>
<dbReference type="Pfam" id="PF13732">
    <property type="entry name" value="DrrA1-3_C"/>
    <property type="match status" value="1"/>
</dbReference>
<sequence>MSIIEIKNVTKRFNDKLVLDNVSYEVEKGEIFGFIGPNGAGKSTLINIMTSLLEPDSGTVKICGYDILKESIKAKECIGYVPQDISLLEELTAYDNLEFFGAFYGLKGKELKERIKEALEVTGLVDKKKEKVKKFSGGMKRRLNIAAAIMHHPKVLIMDEPTVGVDPQSRNHIFNFTKNICKEWGTTVIYTSHYMEEVEELCKRVFIVDLGREIAYGSKEEIKSSVFPNNKVIIEASGITAELILNISKISGILNVKENQDSIILTIDSNFKLNSVLLILEENKINIKKISYEEAKLEDVFLALTGKTLRD</sequence>
<dbReference type="Proteomes" id="UP000306888">
    <property type="component" value="Unassembled WGS sequence"/>
</dbReference>
<name>A0A4S2DNW1_9CLOT</name>
<keyword evidence="2" id="KW-0547">Nucleotide-binding</keyword>
<evidence type="ECO:0000313" key="5">
    <source>
        <dbReference type="EMBL" id="TGY44087.1"/>
    </source>
</evidence>
<evidence type="ECO:0000313" key="6">
    <source>
        <dbReference type="Proteomes" id="UP000306888"/>
    </source>
</evidence>
<accession>A0A4S2DNW1</accession>